<evidence type="ECO:0000259" key="15">
    <source>
        <dbReference type="Pfam" id="PF16211"/>
    </source>
</evidence>
<accession>A0A1D1V0U7</accession>
<protein>
    <recommendedName>
        <fullName evidence="6 12">Histone H2A</fullName>
    </recommendedName>
</protein>
<dbReference type="InterPro" id="IPR032454">
    <property type="entry name" value="Histone_H2A_C"/>
</dbReference>
<comment type="similarity">
    <text evidence="4 12">Belongs to the histone H2A family.</text>
</comment>
<dbReference type="GO" id="GO:0030527">
    <property type="term" value="F:structural constituent of chromatin"/>
    <property type="evidence" value="ECO:0007669"/>
    <property type="project" value="InterPro"/>
</dbReference>
<dbReference type="InterPro" id="IPR007125">
    <property type="entry name" value="H2A/H2B/H3"/>
</dbReference>
<dbReference type="AlphaFoldDB" id="A0A1D1V0U7"/>
<dbReference type="SMART" id="SM00414">
    <property type="entry name" value="H2A"/>
    <property type="match status" value="1"/>
</dbReference>
<dbReference type="Pfam" id="PF16211">
    <property type="entry name" value="Histone_H2A_C"/>
    <property type="match status" value="1"/>
</dbReference>
<keyword evidence="8" id="KW-1017">Isopeptide bond</keyword>
<evidence type="ECO:0000256" key="6">
    <source>
        <dbReference type="ARBA" id="ARBA00017642"/>
    </source>
</evidence>
<feature type="region of interest" description="Disordered" evidence="13">
    <location>
        <begin position="213"/>
        <end position="253"/>
    </location>
</feature>
<dbReference type="OrthoDB" id="9421954at2759"/>
<dbReference type="PANTHER" id="PTHR23430">
    <property type="entry name" value="HISTONE H2A"/>
    <property type="match status" value="1"/>
</dbReference>
<name>A0A1D1V0U7_RAMVA</name>
<evidence type="ECO:0000313" key="16">
    <source>
        <dbReference type="EMBL" id="GAU95486.1"/>
    </source>
</evidence>
<dbReference type="Pfam" id="PF00125">
    <property type="entry name" value="Histone"/>
    <property type="match status" value="1"/>
</dbReference>
<evidence type="ECO:0000313" key="17">
    <source>
        <dbReference type="Proteomes" id="UP000186922"/>
    </source>
</evidence>
<dbReference type="Proteomes" id="UP000186922">
    <property type="component" value="Unassembled WGS sequence"/>
</dbReference>
<evidence type="ECO:0000259" key="14">
    <source>
        <dbReference type="Pfam" id="PF00125"/>
    </source>
</evidence>
<comment type="caution">
    <text evidence="16">The sequence shown here is derived from an EMBL/GenBank/DDBJ whole genome shotgun (WGS) entry which is preliminary data.</text>
</comment>
<keyword evidence="9 12" id="KW-0238">DNA-binding</keyword>
<evidence type="ECO:0000256" key="10">
    <source>
        <dbReference type="ARBA" id="ARBA00023242"/>
    </source>
</evidence>
<evidence type="ECO:0000256" key="9">
    <source>
        <dbReference type="ARBA" id="ARBA00023125"/>
    </source>
</evidence>
<evidence type="ECO:0000256" key="7">
    <source>
        <dbReference type="ARBA" id="ARBA00022454"/>
    </source>
</evidence>
<evidence type="ECO:0000256" key="5">
    <source>
        <dbReference type="ARBA" id="ARBA00011538"/>
    </source>
</evidence>
<dbReference type="SUPFAM" id="SSF47113">
    <property type="entry name" value="Histone-fold"/>
    <property type="match status" value="1"/>
</dbReference>
<evidence type="ECO:0000256" key="3">
    <source>
        <dbReference type="ARBA" id="ARBA00004286"/>
    </source>
</evidence>
<dbReference type="EMBL" id="BDGG01000003">
    <property type="protein sequence ID" value="GAU95486.1"/>
    <property type="molecule type" value="Genomic_DNA"/>
</dbReference>
<evidence type="ECO:0000256" key="12">
    <source>
        <dbReference type="RuleBase" id="RU003767"/>
    </source>
</evidence>
<comment type="subunit">
    <text evidence="5 12">The nucleosome is a histone octamer containing two molecules each of H2A, H2B, H3 and H4 assembled in one H3-H4 heterotetramer and two H2A-H2B heterodimers. The octamer wraps approximately 147 bp of DNA.</text>
</comment>
<sequence>MWNNVHKDFVDSMPQINKFLSLAKMLFANSDQRALAWHLFLEDRGVFRARPVFYVASRWSTWLKNGRYWLQHFDRFTEFINEVDSTAQCVKDLKDLLREDLDAEKEASADPAALDCSCPLIDPEKLRKRNYAERVVAGAPAYLAAVLEYLAAEVLELAGNAARDNKKSRIIPRHLQLAIRNDEELNKLLFGVTIAQGGVLPYIARTLLPKKTGDSAMAQDKGEKASAGSGDRKKGGKAKLPPNFRKPKVRFSY</sequence>
<keyword evidence="17" id="KW-1185">Reference proteome</keyword>
<keyword evidence="10 12" id="KW-0539">Nucleus</keyword>
<reference evidence="16 17" key="1">
    <citation type="journal article" date="2016" name="Nat. Commun.">
        <title>Extremotolerant tardigrade genome and improved radiotolerance of human cultured cells by tardigrade-unique protein.</title>
        <authorList>
            <person name="Hashimoto T."/>
            <person name="Horikawa D.D."/>
            <person name="Saito Y."/>
            <person name="Kuwahara H."/>
            <person name="Kozuka-Hata H."/>
            <person name="Shin-I T."/>
            <person name="Minakuchi Y."/>
            <person name="Ohishi K."/>
            <person name="Motoyama A."/>
            <person name="Aizu T."/>
            <person name="Enomoto A."/>
            <person name="Kondo K."/>
            <person name="Tanaka S."/>
            <person name="Hara Y."/>
            <person name="Koshikawa S."/>
            <person name="Sagara H."/>
            <person name="Miura T."/>
            <person name="Yokobori S."/>
            <person name="Miyagawa K."/>
            <person name="Suzuki Y."/>
            <person name="Kubo T."/>
            <person name="Oyama M."/>
            <person name="Kohara Y."/>
            <person name="Fujiyama A."/>
            <person name="Arakawa K."/>
            <person name="Katayama T."/>
            <person name="Toyoda A."/>
            <person name="Kunieda T."/>
        </authorList>
    </citation>
    <scope>NUCLEOTIDE SEQUENCE [LARGE SCALE GENOMIC DNA]</scope>
    <source>
        <strain evidence="16 17">YOKOZUNA-1</strain>
    </source>
</reference>
<dbReference type="Gene3D" id="1.10.20.10">
    <property type="entry name" value="Histone, subunit A"/>
    <property type="match status" value="1"/>
</dbReference>
<keyword evidence="11 12" id="KW-0544">Nucleosome core</keyword>
<feature type="domain" description="Core Histone H2A/H2B/H3" evidence="14">
    <location>
        <begin position="133"/>
        <end position="180"/>
    </location>
</feature>
<dbReference type="FunFam" id="1.10.20.10:FF:000173">
    <property type="entry name" value="Histone H2A"/>
    <property type="match status" value="1"/>
</dbReference>
<dbReference type="GO" id="GO:0046982">
    <property type="term" value="F:protein heterodimerization activity"/>
    <property type="evidence" value="ECO:0007669"/>
    <property type="project" value="InterPro"/>
</dbReference>
<proteinExistence type="inferred from homology"/>
<evidence type="ECO:0000256" key="1">
    <source>
        <dbReference type="ARBA" id="ARBA00002001"/>
    </source>
</evidence>
<gene>
    <name evidence="16" type="primary">RvY_07097-1</name>
    <name evidence="16" type="synonym">RvY_07097.1</name>
    <name evidence="16" type="ORF">RvY_07097</name>
</gene>
<dbReference type="CDD" id="cd00074">
    <property type="entry name" value="HFD_H2A"/>
    <property type="match status" value="1"/>
</dbReference>
<dbReference type="PRINTS" id="PR00620">
    <property type="entry name" value="HISTONEH2A"/>
</dbReference>
<feature type="domain" description="Histone H2A C-terminal" evidence="15">
    <location>
        <begin position="183"/>
        <end position="216"/>
    </location>
</feature>
<dbReference type="GO" id="GO:0003677">
    <property type="term" value="F:DNA binding"/>
    <property type="evidence" value="ECO:0007669"/>
    <property type="project" value="UniProtKB-KW"/>
</dbReference>
<evidence type="ECO:0000256" key="13">
    <source>
        <dbReference type="SAM" id="MobiDB-lite"/>
    </source>
</evidence>
<organism evidence="16 17">
    <name type="scientific">Ramazzottius varieornatus</name>
    <name type="common">Water bear</name>
    <name type="synonym">Tardigrade</name>
    <dbReference type="NCBI Taxonomy" id="947166"/>
    <lineage>
        <taxon>Eukaryota</taxon>
        <taxon>Metazoa</taxon>
        <taxon>Ecdysozoa</taxon>
        <taxon>Tardigrada</taxon>
        <taxon>Eutardigrada</taxon>
        <taxon>Parachela</taxon>
        <taxon>Hypsibioidea</taxon>
        <taxon>Ramazzottiidae</taxon>
        <taxon>Ramazzottius</taxon>
    </lineage>
</organism>
<evidence type="ECO:0000256" key="11">
    <source>
        <dbReference type="ARBA" id="ARBA00023269"/>
    </source>
</evidence>
<keyword evidence="7 12" id="KW-0158">Chromosome</keyword>
<comment type="function">
    <text evidence="1">Core component of nucleosome. Nucleosomes wrap and compact DNA into chromatin, limiting DNA accessibility to the cellular machineries which require DNA as a template. Histones thereby play a central role in transcription regulation, DNA repair, DNA replication and chromosomal stability. DNA accessibility is regulated via a complex set of post-translational modifications of histones, also called histone code, and nucleosome remodeling.</text>
</comment>
<evidence type="ECO:0000256" key="4">
    <source>
        <dbReference type="ARBA" id="ARBA00010691"/>
    </source>
</evidence>
<dbReference type="GO" id="GO:0005634">
    <property type="term" value="C:nucleus"/>
    <property type="evidence" value="ECO:0007669"/>
    <property type="project" value="UniProtKB-SubCell"/>
</dbReference>
<dbReference type="InterPro" id="IPR002119">
    <property type="entry name" value="Histone_H2A"/>
</dbReference>
<dbReference type="GO" id="GO:0000786">
    <property type="term" value="C:nucleosome"/>
    <property type="evidence" value="ECO:0007669"/>
    <property type="project" value="UniProtKB-KW"/>
</dbReference>
<evidence type="ECO:0000256" key="8">
    <source>
        <dbReference type="ARBA" id="ARBA00022499"/>
    </source>
</evidence>
<dbReference type="InterPro" id="IPR009072">
    <property type="entry name" value="Histone-fold"/>
</dbReference>
<comment type="subcellular location">
    <subcellularLocation>
        <location evidence="3">Chromosome</location>
    </subcellularLocation>
    <subcellularLocation>
        <location evidence="2 12">Nucleus</location>
    </subcellularLocation>
</comment>
<evidence type="ECO:0000256" key="2">
    <source>
        <dbReference type="ARBA" id="ARBA00004123"/>
    </source>
</evidence>